<keyword evidence="2" id="KW-0479">Metal-binding</keyword>
<dbReference type="PANTHER" id="PTHR30632:SF14">
    <property type="entry name" value="TUNGSTATE_MOLYBDATE_CHROMATE-BINDING PROTEIN MODA"/>
    <property type="match status" value="1"/>
</dbReference>
<reference evidence="5 6" key="1">
    <citation type="submission" date="2023-08" db="EMBL/GenBank/DDBJ databases">
        <title>Pseudoalteromonas haloplanktis LL1 genome.</title>
        <authorList>
            <person name="Wu S."/>
        </authorList>
    </citation>
    <scope>NUCLEOTIDE SEQUENCE [LARGE SCALE GENOMIC DNA]</scope>
    <source>
        <strain evidence="5 6">LL1</strain>
    </source>
</reference>
<dbReference type="Gene3D" id="3.40.190.10">
    <property type="entry name" value="Periplasmic binding protein-like II"/>
    <property type="match status" value="2"/>
</dbReference>
<evidence type="ECO:0000256" key="3">
    <source>
        <dbReference type="ARBA" id="ARBA00022729"/>
    </source>
</evidence>
<proteinExistence type="inferred from homology"/>
<dbReference type="RefSeq" id="WP_309038147.1">
    <property type="nucleotide sequence ID" value="NZ_JAVIFY010000001.1"/>
</dbReference>
<evidence type="ECO:0000313" key="5">
    <source>
        <dbReference type="EMBL" id="MDQ9090154.1"/>
    </source>
</evidence>
<dbReference type="InterPro" id="IPR005950">
    <property type="entry name" value="ModA"/>
</dbReference>
<protein>
    <submittedName>
        <fullName evidence="5">Molybdate ABC transporter substrate-binding protein</fullName>
    </submittedName>
</protein>
<evidence type="ECO:0000256" key="4">
    <source>
        <dbReference type="SAM" id="SignalP"/>
    </source>
</evidence>
<dbReference type="Proteomes" id="UP001226574">
    <property type="component" value="Unassembled WGS sequence"/>
</dbReference>
<keyword evidence="6" id="KW-1185">Reference proteome</keyword>
<dbReference type="Pfam" id="PF13531">
    <property type="entry name" value="SBP_bac_11"/>
    <property type="match status" value="1"/>
</dbReference>
<sequence length="260" mass="28625">MRIFNAVFNKILAGLLLLAVSLCSHAKNIQSDEQPPLRIAVASNFKNTLIELVADFKRQHAYPITISSASTGALYQQIIKGAPFDIFFAADELRPNKLIKQGLAQHTQLYAYGRVALYSAKTQFNYAQQPQTLPSTCRIGIANPAYAPYGIAAQKVINDISALSQCQLIKGSNIAQAFQFTQLQTVDLGVVAYSHVLEQSIEQSQYQLLNERYSVAQALVVLNNSNHKHTDNRAAQFVAYLHSANAQQIISHSGYKGVAK</sequence>
<keyword evidence="3 4" id="KW-0732">Signal</keyword>
<feature type="signal peptide" evidence="4">
    <location>
        <begin position="1"/>
        <end position="26"/>
    </location>
</feature>
<evidence type="ECO:0000256" key="2">
    <source>
        <dbReference type="ARBA" id="ARBA00022723"/>
    </source>
</evidence>
<comment type="caution">
    <text evidence="5">The sequence shown here is derived from an EMBL/GenBank/DDBJ whole genome shotgun (WGS) entry which is preliminary data.</text>
</comment>
<feature type="chain" id="PRO_5045212507" evidence="4">
    <location>
        <begin position="27"/>
        <end position="260"/>
    </location>
</feature>
<dbReference type="SUPFAM" id="SSF53850">
    <property type="entry name" value="Periplasmic binding protein-like II"/>
    <property type="match status" value="1"/>
</dbReference>
<dbReference type="EMBL" id="JAVIFY010000001">
    <property type="protein sequence ID" value="MDQ9090154.1"/>
    <property type="molecule type" value="Genomic_DNA"/>
</dbReference>
<evidence type="ECO:0000256" key="1">
    <source>
        <dbReference type="ARBA" id="ARBA00009175"/>
    </source>
</evidence>
<name>A0ABU1B6F7_PSEHA</name>
<accession>A0ABU1B6F7</accession>
<dbReference type="PIRSF" id="PIRSF004846">
    <property type="entry name" value="ModA"/>
    <property type="match status" value="1"/>
</dbReference>
<dbReference type="InterPro" id="IPR050682">
    <property type="entry name" value="ModA/WtpA"/>
</dbReference>
<organism evidence="5 6">
    <name type="scientific">Pseudoalteromonas haloplanktis</name>
    <name type="common">Alteromonas haloplanktis</name>
    <dbReference type="NCBI Taxonomy" id="228"/>
    <lineage>
        <taxon>Bacteria</taxon>
        <taxon>Pseudomonadati</taxon>
        <taxon>Pseudomonadota</taxon>
        <taxon>Gammaproteobacteria</taxon>
        <taxon>Alteromonadales</taxon>
        <taxon>Pseudoalteromonadaceae</taxon>
        <taxon>Pseudoalteromonas</taxon>
    </lineage>
</organism>
<dbReference type="PANTHER" id="PTHR30632">
    <property type="entry name" value="MOLYBDATE-BINDING PERIPLASMIC PROTEIN"/>
    <property type="match status" value="1"/>
</dbReference>
<dbReference type="NCBIfam" id="TIGR01256">
    <property type="entry name" value="modA"/>
    <property type="match status" value="1"/>
</dbReference>
<comment type="similarity">
    <text evidence="1">Belongs to the bacterial solute-binding protein ModA family.</text>
</comment>
<gene>
    <name evidence="5" type="primary">modA</name>
    <name evidence="5" type="ORF">RC083_00965</name>
</gene>
<evidence type="ECO:0000313" key="6">
    <source>
        <dbReference type="Proteomes" id="UP001226574"/>
    </source>
</evidence>